<organism evidence="1 2">
    <name type="scientific">Paramuricea clavata</name>
    <name type="common">Red gorgonian</name>
    <name type="synonym">Violescent sea-whip</name>
    <dbReference type="NCBI Taxonomy" id="317549"/>
    <lineage>
        <taxon>Eukaryota</taxon>
        <taxon>Metazoa</taxon>
        <taxon>Cnidaria</taxon>
        <taxon>Anthozoa</taxon>
        <taxon>Octocorallia</taxon>
        <taxon>Malacalcyonacea</taxon>
        <taxon>Plexauridae</taxon>
        <taxon>Paramuricea</taxon>
    </lineage>
</organism>
<dbReference type="EMBL" id="CACRXK020004666">
    <property type="protein sequence ID" value="CAB4003578.1"/>
    <property type="molecule type" value="Genomic_DNA"/>
</dbReference>
<dbReference type="PANTHER" id="PTHR46704">
    <property type="entry name" value="CXC DOMAIN-CONTAINING PROTEIN-RELATED"/>
    <property type="match status" value="1"/>
</dbReference>
<protein>
    <submittedName>
        <fullName evidence="1">Uncharacterized protein</fullName>
    </submittedName>
</protein>
<dbReference type="AlphaFoldDB" id="A0A7D9IE41"/>
<dbReference type="InterPro" id="IPR033467">
    <property type="entry name" value="Tesmin/TSO1-like_CXC"/>
</dbReference>
<dbReference type="SMART" id="SM01114">
    <property type="entry name" value="CXC"/>
    <property type="match status" value="1"/>
</dbReference>
<accession>A0A7D9IE41</accession>
<dbReference type="Proteomes" id="UP001152795">
    <property type="component" value="Unassembled WGS sequence"/>
</dbReference>
<sequence>MSLIQKIKSAGCSTYKELSKKYKEIVLTALHRPSCTRVDLIFDQYPSVSVKADERTKRGESSSLEVIIHSGSTRVPKQWAKYISKPKNKENLADFLCETLSEQLQQRLSSSEKVVLAGGVRDGSKTVSLTQSSVAVEHNLRSDHEEADTRLLLHAKHAANTHPRIVIQSPDTDVAVLSIAHFEDLSCQELWFKTGVKDRQRYMTIHDIHLSFGRLSSKCLLSFHALTGCDSTSALSGIGKKKAWNVLLKNEQIHLKSEELPPISESLSHHIKRANFQACVWNRALHPFQSMPSPAGNGWKLEDGKLVPVLMTRNPAPEGIVELTTCRCTTSECKRNCSCKRNDLACTEACLCMADEGCSNPFDEESYVYGDPSDSETE</sequence>
<proteinExistence type="predicted"/>
<keyword evidence="2" id="KW-1185">Reference proteome</keyword>
<comment type="caution">
    <text evidence="1">The sequence shown here is derived from an EMBL/GenBank/DDBJ whole genome shotgun (WGS) entry which is preliminary data.</text>
</comment>
<dbReference type="OrthoDB" id="5987889at2759"/>
<dbReference type="PANTHER" id="PTHR46704:SF1">
    <property type="entry name" value="TELOMERE LENGTH REGULATION PROTEIN TEL2 HOMOLOG"/>
    <property type="match status" value="1"/>
</dbReference>
<gene>
    <name evidence="1" type="ORF">PACLA_8A057047</name>
</gene>
<name>A0A7D9IE41_PARCT</name>
<evidence type="ECO:0000313" key="1">
    <source>
        <dbReference type="EMBL" id="CAB4003578.1"/>
    </source>
</evidence>
<evidence type="ECO:0000313" key="2">
    <source>
        <dbReference type="Proteomes" id="UP001152795"/>
    </source>
</evidence>
<reference evidence="1" key="1">
    <citation type="submission" date="2020-04" db="EMBL/GenBank/DDBJ databases">
        <authorList>
            <person name="Alioto T."/>
            <person name="Alioto T."/>
            <person name="Gomez Garrido J."/>
        </authorList>
    </citation>
    <scope>NUCLEOTIDE SEQUENCE</scope>
    <source>
        <strain evidence="1">A484AB</strain>
    </source>
</reference>